<comment type="caution">
    <text evidence="1">The sequence shown here is derived from an EMBL/GenBank/DDBJ whole genome shotgun (WGS) entry which is preliminary data.</text>
</comment>
<sequence>MAFYQFKRDQRIAASLDEVWDFISSPRNLKEITPDYMGFDITNGDLPEKMYEGMMITYKVSPLLGLKMDWMTEITHVRDREYFVDEQRVGPYSLWHHQHIVKEIHDGVLMEDIVTYSPPFGPLGAIANSLIIENKLKEIFAYRKKVIQKKWGELPDVRSVDGLAG</sequence>
<protein>
    <recommendedName>
        <fullName evidence="3">Coenzyme Q-binding protein COQ10 START domain-containing protein</fullName>
    </recommendedName>
</protein>
<evidence type="ECO:0000313" key="1">
    <source>
        <dbReference type="EMBL" id="OHX64259.1"/>
    </source>
</evidence>
<dbReference type="Proteomes" id="UP000179797">
    <property type="component" value="Unassembled WGS sequence"/>
</dbReference>
<accession>A0A1S1YTB5</accession>
<evidence type="ECO:0008006" key="3">
    <source>
        <dbReference type="Google" id="ProtNLM"/>
    </source>
</evidence>
<organism evidence="1 2">
    <name type="scientific">Flammeovirga pacifica</name>
    <dbReference type="NCBI Taxonomy" id="915059"/>
    <lineage>
        <taxon>Bacteria</taxon>
        <taxon>Pseudomonadati</taxon>
        <taxon>Bacteroidota</taxon>
        <taxon>Cytophagia</taxon>
        <taxon>Cytophagales</taxon>
        <taxon>Flammeovirgaceae</taxon>
        <taxon>Flammeovirga</taxon>
    </lineage>
</organism>
<name>A0A1S1YTB5_FLAPC</name>
<dbReference type="Gene3D" id="3.30.530.20">
    <property type="match status" value="1"/>
</dbReference>
<dbReference type="RefSeq" id="WP_044220860.1">
    <property type="nucleotide sequence ID" value="NZ_JRYR02000002.1"/>
</dbReference>
<evidence type="ECO:0000313" key="2">
    <source>
        <dbReference type="Proteomes" id="UP000179797"/>
    </source>
</evidence>
<proteinExistence type="predicted"/>
<dbReference type="CDD" id="cd07820">
    <property type="entry name" value="SRPBCC_3"/>
    <property type="match status" value="1"/>
</dbReference>
<dbReference type="InterPro" id="IPR023393">
    <property type="entry name" value="START-like_dom_sf"/>
</dbReference>
<keyword evidence="2" id="KW-1185">Reference proteome</keyword>
<dbReference type="AlphaFoldDB" id="A0A1S1YTB5"/>
<dbReference type="STRING" id="915059.NH26_21905"/>
<dbReference type="SUPFAM" id="SSF55961">
    <property type="entry name" value="Bet v1-like"/>
    <property type="match status" value="1"/>
</dbReference>
<dbReference type="EMBL" id="JRYR02000002">
    <property type="protein sequence ID" value="OHX64259.1"/>
    <property type="molecule type" value="Genomic_DNA"/>
</dbReference>
<reference evidence="1 2" key="1">
    <citation type="journal article" date="2012" name="Int. J. Syst. Evol. Microbiol.">
        <title>Flammeovirga pacifica sp. nov., isolated from deep-sea sediment.</title>
        <authorList>
            <person name="Xu H."/>
            <person name="Fu Y."/>
            <person name="Yang N."/>
            <person name="Ding Z."/>
            <person name="Lai Q."/>
            <person name="Zeng R."/>
        </authorList>
    </citation>
    <scope>NUCLEOTIDE SEQUENCE [LARGE SCALE GENOMIC DNA]</scope>
    <source>
        <strain evidence="2">DSM 24597 / LMG 26175 / WPAGA1</strain>
    </source>
</reference>
<dbReference type="OrthoDB" id="9793552at2"/>
<gene>
    <name evidence="1" type="ORF">NH26_21905</name>
</gene>